<evidence type="ECO:0000313" key="7">
    <source>
        <dbReference type="Proteomes" id="UP000753961"/>
    </source>
</evidence>
<dbReference type="GO" id="GO:0009279">
    <property type="term" value="C:cell outer membrane"/>
    <property type="evidence" value="ECO:0007669"/>
    <property type="project" value="UniProtKB-SubCell"/>
</dbReference>
<dbReference type="Proteomes" id="UP000753961">
    <property type="component" value="Unassembled WGS sequence"/>
</dbReference>
<proteinExistence type="predicted"/>
<dbReference type="SUPFAM" id="SSF103088">
    <property type="entry name" value="OmpA-like"/>
    <property type="match status" value="1"/>
</dbReference>
<comment type="subcellular location">
    <subcellularLocation>
        <location evidence="1">Cell outer membrane</location>
    </subcellularLocation>
</comment>
<dbReference type="Pfam" id="PF07676">
    <property type="entry name" value="PD40"/>
    <property type="match status" value="2"/>
</dbReference>
<evidence type="ECO:0000259" key="5">
    <source>
        <dbReference type="PROSITE" id="PS51123"/>
    </source>
</evidence>
<comment type="caution">
    <text evidence="6">The sequence shown here is derived from an EMBL/GenBank/DDBJ whole genome shotgun (WGS) entry which is preliminary data.</text>
</comment>
<evidence type="ECO:0000313" key="6">
    <source>
        <dbReference type="EMBL" id="MBY5957268.1"/>
    </source>
</evidence>
<dbReference type="SUPFAM" id="SSF48452">
    <property type="entry name" value="TPR-like"/>
    <property type="match status" value="1"/>
</dbReference>
<evidence type="ECO:0000256" key="4">
    <source>
        <dbReference type="PROSITE-ProRule" id="PRU00473"/>
    </source>
</evidence>
<dbReference type="RefSeq" id="WP_222578788.1">
    <property type="nucleotide sequence ID" value="NZ_JAHVHU010000004.1"/>
</dbReference>
<dbReference type="CDD" id="cd07185">
    <property type="entry name" value="OmpA_C-like"/>
    <property type="match status" value="1"/>
</dbReference>
<reference evidence="6" key="1">
    <citation type="submission" date="2021-06" db="EMBL/GenBank/DDBJ databases">
        <title>44 bacteria genomes isolated from Dapeng, Shenzhen.</title>
        <authorList>
            <person name="Zheng W."/>
            <person name="Yu S."/>
            <person name="Huang Y."/>
        </authorList>
    </citation>
    <scope>NUCLEOTIDE SEQUENCE</scope>
    <source>
        <strain evidence="6">DP5N28-2</strain>
    </source>
</reference>
<organism evidence="6 7">
    <name type="scientific">Membranihabitans marinus</name>
    <dbReference type="NCBI Taxonomy" id="1227546"/>
    <lineage>
        <taxon>Bacteria</taxon>
        <taxon>Pseudomonadati</taxon>
        <taxon>Bacteroidota</taxon>
        <taxon>Saprospiria</taxon>
        <taxon>Saprospirales</taxon>
        <taxon>Saprospiraceae</taxon>
        <taxon>Membranihabitans</taxon>
    </lineage>
</organism>
<dbReference type="InterPro" id="IPR011990">
    <property type="entry name" value="TPR-like_helical_dom_sf"/>
</dbReference>
<keyword evidence="2 4" id="KW-0472">Membrane</keyword>
<dbReference type="PANTHER" id="PTHR30329:SF21">
    <property type="entry name" value="LIPOPROTEIN YIAD-RELATED"/>
    <property type="match status" value="1"/>
</dbReference>
<dbReference type="PROSITE" id="PS51123">
    <property type="entry name" value="OMPA_2"/>
    <property type="match status" value="1"/>
</dbReference>
<dbReference type="InterPro" id="IPR050330">
    <property type="entry name" value="Bact_OuterMem_StrucFunc"/>
</dbReference>
<dbReference type="PANTHER" id="PTHR30329">
    <property type="entry name" value="STATOR ELEMENT OF FLAGELLAR MOTOR COMPLEX"/>
    <property type="match status" value="1"/>
</dbReference>
<dbReference type="InterPro" id="IPR036737">
    <property type="entry name" value="OmpA-like_sf"/>
</dbReference>
<evidence type="ECO:0000256" key="2">
    <source>
        <dbReference type="ARBA" id="ARBA00023136"/>
    </source>
</evidence>
<keyword evidence="7" id="KW-1185">Reference proteome</keyword>
<dbReference type="AlphaFoldDB" id="A0A953L952"/>
<name>A0A953L952_9BACT</name>
<evidence type="ECO:0000256" key="3">
    <source>
        <dbReference type="ARBA" id="ARBA00023237"/>
    </source>
</evidence>
<dbReference type="InterPro" id="IPR011659">
    <property type="entry name" value="WD40"/>
</dbReference>
<dbReference type="InterPro" id="IPR006665">
    <property type="entry name" value="OmpA-like"/>
</dbReference>
<dbReference type="Pfam" id="PF00691">
    <property type="entry name" value="OmpA"/>
    <property type="match status" value="1"/>
</dbReference>
<keyword evidence="3" id="KW-0998">Cell outer membrane</keyword>
<dbReference type="EMBL" id="JAHVHU010000004">
    <property type="protein sequence ID" value="MBY5957268.1"/>
    <property type="molecule type" value="Genomic_DNA"/>
</dbReference>
<dbReference type="InterPro" id="IPR006664">
    <property type="entry name" value="OMP_bac"/>
</dbReference>
<accession>A0A953L952</accession>
<dbReference type="PRINTS" id="PR01021">
    <property type="entry name" value="OMPADOMAIN"/>
</dbReference>
<protein>
    <submittedName>
        <fullName evidence="6">OmpA family protein</fullName>
    </submittedName>
</protein>
<gene>
    <name evidence="6" type="ORF">KUV50_03910</name>
</gene>
<evidence type="ECO:0000256" key="1">
    <source>
        <dbReference type="ARBA" id="ARBA00004442"/>
    </source>
</evidence>
<sequence>MSIVWISCFGLFFLSGCITTEKIADGRTAYERKRYAQAIQYLLQEVETARSKELKSELAYLLGDSYDHIGFFADAQKWFFEAYDNEYGLQALLKYADMSKKIGQYDEAAAAYNLLNKETNDASRFQKEIVAANQAKDWKRVADQNPELTVINLSTINTPYSEVMNQVYGPEYFLFSSDRDGSEGRNYYAWTGHKFYDIYQVMNREVNAFDDFSINTEHHESDGSYDDKKELFVFTRCEELDDDYDVFCRIMYSRKNEQGEWSEEKTMPFTTSNVNFIHPYVSGDGLRVYFASDIDKNARGYDLFYTEWIDEQWSEPEILNFSNINSESNELYPSVFNDTLYFSSDRPGMGGLDIYKTYQVNGQYVNPQNLLPPINSSFDDFKYLPFESNRNDQLNSAYFSSNRRGGAGGDDIYMYYRKRSKPFTPDVKEEELYTFQLHLRTVARKEDPQSGQMLRFPLEDSRIRVQGAIDSTLSSDLNGEVVIVNYDQTPLNIAFSKPEYFTYKESLTLDKLGPPDTVGQNIIYRYTRLMDPIVKNKEIVLENIYYDYDRWNIRPDARPILDSLANLLNDNPEIGKIELTSHTDCRGTDDYNLDLSQKRAESAVSYLIDAGIDPNRLEARGYGESQPVADCLCEDCTEEEHQENRRTAFKILE</sequence>
<dbReference type="Gene3D" id="1.25.40.10">
    <property type="entry name" value="Tetratricopeptide repeat domain"/>
    <property type="match status" value="1"/>
</dbReference>
<feature type="domain" description="OmpA-like" evidence="5">
    <location>
        <begin position="533"/>
        <end position="653"/>
    </location>
</feature>
<dbReference type="Gene3D" id="3.30.1330.60">
    <property type="entry name" value="OmpA-like domain"/>
    <property type="match status" value="1"/>
</dbReference>